<dbReference type="EMBL" id="QRBI01000120">
    <property type="protein sequence ID" value="RMC07344.1"/>
    <property type="molecule type" value="Genomic_DNA"/>
</dbReference>
<feature type="region of interest" description="Disordered" evidence="1">
    <location>
        <begin position="135"/>
        <end position="207"/>
    </location>
</feature>
<dbReference type="Proteomes" id="UP000269221">
    <property type="component" value="Unassembled WGS sequence"/>
</dbReference>
<sequence>MATQDLGHRECLVLLRLGEVESYLLETLCGWRDDLPPEATARGGLFRREEKLDMLKGWVPAAHPEPLGNIWLELLDGCNVAGYLNKERAAIPFTSTLARFPETSSTVFQYSCLDTTAKLEQTVLFVRRRGEERRGEERRGEREEEERRGEERRGEERRGEERRGEERERRGEEREERRGEERRGEERRGEERERRGEERREEDFNQK</sequence>
<dbReference type="AlphaFoldDB" id="A0A3M0K7P0"/>
<gene>
    <name evidence="2" type="ORF">DUI87_16804</name>
</gene>
<comment type="caution">
    <text evidence="2">The sequence shown here is derived from an EMBL/GenBank/DDBJ whole genome shotgun (WGS) entry which is preliminary data.</text>
</comment>
<organism evidence="2 3">
    <name type="scientific">Hirundo rustica rustica</name>
    <dbReference type="NCBI Taxonomy" id="333673"/>
    <lineage>
        <taxon>Eukaryota</taxon>
        <taxon>Metazoa</taxon>
        <taxon>Chordata</taxon>
        <taxon>Craniata</taxon>
        <taxon>Vertebrata</taxon>
        <taxon>Euteleostomi</taxon>
        <taxon>Archelosauria</taxon>
        <taxon>Archosauria</taxon>
        <taxon>Dinosauria</taxon>
        <taxon>Saurischia</taxon>
        <taxon>Theropoda</taxon>
        <taxon>Coelurosauria</taxon>
        <taxon>Aves</taxon>
        <taxon>Neognathae</taxon>
        <taxon>Neoaves</taxon>
        <taxon>Telluraves</taxon>
        <taxon>Australaves</taxon>
        <taxon>Passeriformes</taxon>
        <taxon>Sylvioidea</taxon>
        <taxon>Hirundinidae</taxon>
        <taxon>Hirundo</taxon>
    </lineage>
</organism>
<evidence type="ECO:0000313" key="3">
    <source>
        <dbReference type="Proteomes" id="UP000269221"/>
    </source>
</evidence>
<reference evidence="2 3" key="1">
    <citation type="submission" date="2018-07" db="EMBL/GenBank/DDBJ databases">
        <title>A high quality draft genome assembly of the barn swallow (H. rustica rustica).</title>
        <authorList>
            <person name="Formenti G."/>
            <person name="Chiara M."/>
            <person name="Poveda L."/>
            <person name="Francoijs K.-J."/>
            <person name="Bonisoli-Alquati A."/>
            <person name="Canova L."/>
            <person name="Gianfranceschi L."/>
            <person name="Horner D.S."/>
            <person name="Saino N."/>
        </authorList>
    </citation>
    <scope>NUCLEOTIDE SEQUENCE [LARGE SCALE GENOMIC DNA]</scope>
    <source>
        <strain evidence="2">Chelidonia</strain>
        <tissue evidence="2">Blood</tissue>
    </source>
</reference>
<accession>A0A3M0K7P0</accession>
<name>A0A3M0K7P0_HIRRU</name>
<evidence type="ECO:0000313" key="2">
    <source>
        <dbReference type="EMBL" id="RMC07344.1"/>
    </source>
</evidence>
<evidence type="ECO:0000256" key="1">
    <source>
        <dbReference type="SAM" id="MobiDB-lite"/>
    </source>
</evidence>
<keyword evidence="3" id="KW-1185">Reference proteome</keyword>
<protein>
    <submittedName>
        <fullName evidence="2">Uncharacterized protein</fullName>
    </submittedName>
</protein>
<proteinExistence type="predicted"/>